<dbReference type="CDD" id="cd16279">
    <property type="entry name" value="metallo-hydrolase-like_MBL-fold"/>
    <property type="match status" value="1"/>
</dbReference>
<organism evidence="2 3">
    <name type="scientific">alpha proteobacterium IMCC14465</name>
    <dbReference type="NCBI Taxonomy" id="1220535"/>
    <lineage>
        <taxon>Bacteria</taxon>
        <taxon>Pseudomonadati</taxon>
        <taxon>Pseudomonadota</taxon>
        <taxon>Alphaproteobacteria</taxon>
        <taxon>PS1 clade</taxon>
    </lineage>
</organism>
<name>J9DHX8_9PROT</name>
<evidence type="ECO:0000313" key="3">
    <source>
        <dbReference type="Proteomes" id="UP000004836"/>
    </source>
</evidence>
<dbReference type="AlphaFoldDB" id="J9DHX8"/>
<dbReference type="PANTHER" id="PTHR42663">
    <property type="entry name" value="HYDROLASE C777.06C-RELATED-RELATED"/>
    <property type="match status" value="1"/>
</dbReference>
<dbReference type="Pfam" id="PF12706">
    <property type="entry name" value="Lactamase_B_2"/>
    <property type="match status" value="1"/>
</dbReference>
<dbReference type="SUPFAM" id="SSF56281">
    <property type="entry name" value="Metallo-hydrolase/oxidoreductase"/>
    <property type="match status" value="1"/>
</dbReference>
<protein>
    <recommendedName>
        <fullName evidence="1">Metallo-beta-lactamase domain-containing protein</fullName>
    </recommendedName>
</protein>
<dbReference type="PANTHER" id="PTHR42663:SF6">
    <property type="entry name" value="HYDROLASE C777.06C-RELATED"/>
    <property type="match status" value="1"/>
</dbReference>
<dbReference type="Gene3D" id="3.60.15.10">
    <property type="entry name" value="Ribonuclease Z/Hydroxyacylglutathione hydrolase-like"/>
    <property type="match status" value="1"/>
</dbReference>
<evidence type="ECO:0000313" key="2">
    <source>
        <dbReference type="EMBL" id="EJW21708.1"/>
    </source>
</evidence>
<proteinExistence type="predicted"/>
<dbReference type="InterPro" id="IPR036866">
    <property type="entry name" value="RibonucZ/Hydroxyglut_hydro"/>
</dbReference>
<reference evidence="2 3" key="1">
    <citation type="journal article" date="2012" name="J. Bacteriol.">
        <title>Genome Sequence of Strain IMCC14465, Isolated from the East Sea, Belonging to the PS1 Clade of Alphaproteobacteria.</title>
        <authorList>
            <person name="Yang S.J."/>
            <person name="Kang I."/>
            <person name="Cho J.C."/>
        </authorList>
    </citation>
    <scope>NUCLEOTIDE SEQUENCE [LARGE SCALE GENOMIC DNA]</scope>
    <source>
        <strain evidence="2 3">IMCC14465</strain>
    </source>
</reference>
<comment type="caution">
    <text evidence="2">The sequence shown here is derived from an EMBL/GenBank/DDBJ whole genome shotgun (WGS) entry which is preliminary data.</text>
</comment>
<sequence>MTLKFTVLGSGSSGGVPRIDGDWGICDPNEPKNKRRRCSLLIQLETPQGFTNTVIDTSPDLREQIIDSGINRIDAVLLTHDHADQTHGIDDLRALVYKHMKRIPVWMDAMTAETIKTRFKYCFEELKNSGYPSILEDCRIEESLAPVVVTGEGGSLEIIPFAQQHGRIRSLGYRIGNLVYSSDVSELPDESLDYIEGVDVWVVDALRLTPHPTHFHLEKTLEYIERLKVKKAYLTNLHIDMDYETLCQELPNHIRPAYDGLEITLS</sequence>
<dbReference type="Proteomes" id="UP000004836">
    <property type="component" value="Unassembled WGS sequence"/>
</dbReference>
<accession>J9DHX8</accession>
<evidence type="ECO:0000259" key="1">
    <source>
        <dbReference type="Pfam" id="PF12706"/>
    </source>
</evidence>
<gene>
    <name evidence="2" type="ORF">IMCC14465_01020</name>
</gene>
<dbReference type="PATRIC" id="fig|1220535.3.peg.100"/>
<dbReference type="EMBL" id="ALYF01000002">
    <property type="protein sequence ID" value="EJW21708.1"/>
    <property type="molecule type" value="Genomic_DNA"/>
</dbReference>
<dbReference type="OrthoDB" id="9781189at2"/>
<keyword evidence="3" id="KW-1185">Reference proteome</keyword>
<dbReference type="STRING" id="1220535.IMCC14465_01020"/>
<feature type="domain" description="Metallo-beta-lactamase" evidence="1">
    <location>
        <begin position="51"/>
        <end position="235"/>
    </location>
</feature>
<dbReference type="eggNOG" id="COG1235">
    <property type="taxonomic scope" value="Bacteria"/>
</dbReference>
<dbReference type="InterPro" id="IPR001279">
    <property type="entry name" value="Metallo-B-lactamas"/>
</dbReference>